<organism evidence="4 5">
    <name type="scientific">Zeimonas arvi</name>
    <dbReference type="NCBI Taxonomy" id="2498847"/>
    <lineage>
        <taxon>Bacteria</taxon>
        <taxon>Pseudomonadati</taxon>
        <taxon>Pseudomonadota</taxon>
        <taxon>Betaproteobacteria</taxon>
        <taxon>Burkholderiales</taxon>
        <taxon>Burkholderiaceae</taxon>
        <taxon>Zeimonas</taxon>
    </lineage>
</organism>
<dbReference type="PANTHER" id="PTHR38687:SF1">
    <property type="entry name" value="CELL DIVISION PROTEIN DEDD"/>
    <property type="match status" value="1"/>
</dbReference>
<dbReference type="Pfam" id="PF05036">
    <property type="entry name" value="SPOR"/>
    <property type="match status" value="1"/>
</dbReference>
<keyword evidence="5" id="KW-1185">Reference proteome</keyword>
<dbReference type="RefSeq" id="WP_147705229.1">
    <property type="nucleotide sequence ID" value="NZ_VDUY01000006.1"/>
</dbReference>
<evidence type="ECO:0000313" key="4">
    <source>
        <dbReference type="EMBL" id="TXL64168.1"/>
    </source>
</evidence>
<evidence type="ECO:0000313" key="5">
    <source>
        <dbReference type="Proteomes" id="UP000321548"/>
    </source>
</evidence>
<dbReference type="Gene3D" id="3.30.70.1070">
    <property type="entry name" value="Sporulation related repeat"/>
    <property type="match status" value="1"/>
</dbReference>
<dbReference type="SUPFAM" id="SSF110997">
    <property type="entry name" value="Sporulation related repeat"/>
    <property type="match status" value="1"/>
</dbReference>
<dbReference type="AlphaFoldDB" id="A0A5C8NSK5"/>
<keyword evidence="2" id="KW-0812">Transmembrane</keyword>
<feature type="compositionally biased region" description="Low complexity" evidence="1">
    <location>
        <begin position="94"/>
        <end position="109"/>
    </location>
</feature>
<feature type="domain" description="SPOR" evidence="3">
    <location>
        <begin position="112"/>
        <end position="190"/>
    </location>
</feature>
<feature type="transmembrane region" description="Helical" evidence="2">
    <location>
        <begin position="12"/>
        <end position="36"/>
    </location>
</feature>
<dbReference type="OrthoDB" id="7063246at2"/>
<dbReference type="InterPro" id="IPR007730">
    <property type="entry name" value="SPOR-like_dom"/>
</dbReference>
<dbReference type="EMBL" id="VDUY01000006">
    <property type="protein sequence ID" value="TXL64168.1"/>
    <property type="molecule type" value="Genomic_DNA"/>
</dbReference>
<name>A0A5C8NSK5_9BURK</name>
<dbReference type="PANTHER" id="PTHR38687">
    <property type="entry name" value="CELL DIVISION PROTEIN DEDD-RELATED"/>
    <property type="match status" value="1"/>
</dbReference>
<dbReference type="GO" id="GO:0032506">
    <property type="term" value="P:cytokinetic process"/>
    <property type="evidence" value="ECO:0007669"/>
    <property type="project" value="TreeGrafter"/>
</dbReference>
<dbReference type="GO" id="GO:0042834">
    <property type="term" value="F:peptidoglycan binding"/>
    <property type="evidence" value="ECO:0007669"/>
    <property type="project" value="InterPro"/>
</dbReference>
<feature type="region of interest" description="Disordered" evidence="1">
    <location>
        <begin position="49"/>
        <end position="109"/>
    </location>
</feature>
<dbReference type="GO" id="GO:0032153">
    <property type="term" value="C:cell division site"/>
    <property type="evidence" value="ECO:0007669"/>
    <property type="project" value="TreeGrafter"/>
</dbReference>
<keyword evidence="2" id="KW-0472">Membrane</keyword>
<protein>
    <submittedName>
        <fullName evidence="4">SPOR domain-containing protein</fullName>
    </submittedName>
</protein>
<sequence length="191" mass="19645">MAKTRRQRGQLGGTLFGFLAGLVLGLGIAVVVALFVTRAPVPFVKKAHRAPESVTAPRNGEALPDPNAPLGARTREGDGAAPAVAQPPQPAPQAPAAGAPVAPGAPAAQQPAPVAEGFLLQAGAFRSSDDAEGMKARLALLGFEARVVPADVNGQPMYRVRIGPFAKQEDAARARARLIDGGIEASVIRQR</sequence>
<evidence type="ECO:0000256" key="2">
    <source>
        <dbReference type="SAM" id="Phobius"/>
    </source>
</evidence>
<comment type="caution">
    <text evidence="4">The sequence shown here is derived from an EMBL/GenBank/DDBJ whole genome shotgun (WGS) entry which is preliminary data.</text>
</comment>
<keyword evidence="2" id="KW-1133">Transmembrane helix</keyword>
<evidence type="ECO:0000259" key="3">
    <source>
        <dbReference type="PROSITE" id="PS51724"/>
    </source>
</evidence>
<dbReference type="InterPro" id="IPR052521">
    <property type="entry name" value="Cell_div_SPOR-domain"/>
</dbReference>
<dbReference type="InterPro" id="IPR036680">
    <property type="entry name" value="SPOR-like_sf"/>
</dbReference>
<proteinExistence type="predicted"/>
<dbReference type="Proteomes" id="UP000321548">
    <property type="component" value="Unassembled WGS sequence"/>
</dbReference>
<gene>
    <name evidence="4" type="ORF">FHP08_14595</name>
</gene>
<dbReference type="PROSITE" id="PS51724">
    <property type="entry name" value="SPOR"/>
    <property type="match status" value="1"/>
</dbReference>
<accession>A0A5C8NSK5</accession>
<evidence type="ECO:0000256" key="1">
    <source>
        <dbReference type="SAM" id="MobiDB-lite"/>
    </source>
</evidence>
<dbReference type="GO" id="GO:0030428">
    <property type="term" value="C:cell septum"/>
    <property type="evidence" value="ECO:0007669"/>
    <property type="project" value="TreeGrafter"/>
</dbReference>
<reference evidence="4 5" key="1">
    <citation type="submission" date="2019-06" db="EMBL/GenBank/DDBJ databases">
        <title>Quisquiliibacterium sp. nov., isolated from a maize field.</title>
        <authorList>
            <person name="Lin S.-Y."/>
            <person name="Tsai C.-F."/>
            <person name="Young C.-C."/>
        </authorList>
    </citation>
    <scope>NUCLEOTIDE SEQUENCE [LARGE SCALE GENOMIC DNA]</scope>
    <source>
        <strain evidence="4 5">CC-CFT501</strain>
    </source>
</reference>